<dbReference type="EC" id="2.4.1.250" evidence="4"/>
<keyword evidence="5" id="KW-1185">Reference proteome</keyword>
<evidence type="ECO:0000259" key="3">
    <source>
        <dbReference type="Pfam" id="PF13439"/>
    </source>
</evidence>
<dbReference type="Gene3D" id="3.40.50.2000">
    <property type="entry name" value="Glycogen Phosphorylase B"/>
    <property type="match status" value="2"/>
</dbReference>
<evidence type="ECO:0000313" key="5">
    <source>
        <dbReference type="Proteomes" id="UP000683507"/>
    </source>
</evidence>
<keyword evidence="4" id="KW-0328">Glycosyltransferase</keyword>
<dbReference type="Pfam" id="PF00534">
    <property type="entry name" value="Glycos_transf_1"/>
    <property type="match status" value="1"/>
</dbReference>
<dbReference type="AlphaFoldDB" id="A0A916NFK5"/>
<keyword evidence="1 4" id="KW-0808">Transferase</keyword>
<dbReference type="InterPro" id="IPR028098">
    <property type="entry name" value="Glyco_trans_4-like_N"/>
</dbReference>
<feature type="domain" description="Glycosyl transferase family 1" evidence="2">
    <location>
        <begin position="265"/>
        <end position="433"/>
    </location>
</feature>
<feature type="domain" description="Glycosyltransferase subfamily 4-like N-terminal" evidence="3">
    <location>
        <begin position="148"/>
        <end position="243"/>
    </location>
</feature>
<dbReference type="Pfam" id="PF13439">
    <property type="entry name" value="Glyco_transf_4"/>
    <property type="match status" value="1"/>
</dbReference>
<dbReference type="EMBL" id="OU015584">
    <property type="protein sequence ID" value="CAG5078076.1"/>
    <property type="molecule type" value="Genomic_DNA"/>
</dbReference>
<protein>
    <submittedName>
        <fullName evidence="4">D-inositol-3-phosphate glycosyltransferase</fullName>
        <ecNumber evidence="4">2.4.1.250</ecNumber>
    </submittedName>
</protein>
<reference evidence="4" key="1">
    <citation type="submission" date="2021-04" db="EMBL/GenBank/DDBJ databases">
        <authorList>
            <person name="Rodrigo-Torres L."/>
            <person name="Arahal R. D."/>
            <person name="Lucena T."/>
        </authorList>
    </citation>
    <scope>NUCLEOTIDE SEQUENCE</scope>
    <source>
        <strain evidence="4">AS29M-1</strain>
    </source>
</reference>
<dbReference type="GO" id="GO:0102710">
    <property type="term" value="F:D-inositol-3-phosphate glycosyltransferase activity"/>
    <property type="evidence" value="ECO:0007669"/>
    <property type="project" value="UniProtKB-EC"/>
</dbReference>
<dbReference type="InterPro" id="IPR001296">
    <property type="entry name" value="Glyco_trans_1"/>
</dbReference>
<dbReference type="Proteomes" id="UP000683507">
    <property type="component" value="Chromosome"/>
</dbReference>
<dbReference type="GO" id="GO:0009103">
    <property type="term" value="P:lipopolysaccharide biosynthetic process"/>
    <property type="evidence" value="ECO:0007669"/>
    <property type="project" value="TreeGrafter"/>
</dbReference>
<dbReference type="SUPFAM" id="SSF53756">
    <property type="entry name" value="UDP-Glycosyltransferase/glycogen phosphorylase"/>
    <property type="match status" value="1"/>
</dbReference>
<sequence>MMRGTKVTMFVYNNCDKDARVLKEAASLVNAGYNVKIFAVLDKQTIPYEVRDGIEIIRVLKNPLHYRLFKGDIKSIFSRTKLKPLSELREEYGNKLVKEDNEDTQKLDQSEALSQKSASGLIKGFLRIFFRYTLKKPLMLVHKPLCFHDFYKKTKVYCLEEPSDIYHGHDLHTVPTAYKCAQPTNAKVVYDAHELYTEMSGLKKIERKLYTRLERKYAPKVDQLITVNQSIAEELIERYNLTKAPKIIFNCPEVNDKITLTDEDVLRERLKLSPSTKIVLYQGGFAPNRGLQNLIKSAQYLTEGVIVFMGWGNLENELKELTQTLKLEDRVIFTPGVPQNELLNNSKSADVGVIPYQFVGLNNYYTSPNKLFEYINANVPIAGSDFPELKRVIGKYNIGVTFDPESPESIAESLNEVLANDKLRTSYKANTKQAALDFRWENEEEKLLNIYNELIAS</sequence>
<evidence type="ECO:0000256" key="1">
    <source>
        <dbReference type="ARBA" id="ARBA00022679"/>
    </source>
</evidence>
<organism evidence="4 5">
    <name type="scientific">Parvicella tangerina</name>
    <dbReference type="NCBI Taxonomy" id="2829795"/>
    <lineage>
        <taxon>Bacteria</taxon>
        <taxon>Pseudomonadati</taxon>
        <taxon>Bacteroidota</taxon>
        <taxon>Flavobacteriia</taxon>
        <taxon>Flavobacteriales</taxon>
        <taxon>Parvicellaceae</taxon>
        <taxon>Parvicella</taxon>
    </lineage>
</organism>
<evidence type="ECO:0000313" key="4">
    <source>
        <dbReference type="EMBL" id="CAG5078076.1"/>
    </source>
</evidence>
<dbReference type="PANTHER" id="PTHR46401">
    <property type="entry name" value="GLYCOSYLTRANSFERASE WBBK-RELATED"/>
    <property type="match status" value="1"/>
</dbReference>
<dbReference type="PANTHER" id="PTHR46401:SF2">
    <property type="entry name" value="GLYCOSYLTRANSFERASE WBBK-RELATED"/>
    <property type="match status" value="1"/>
</dbReference>
<proteinExistence type="predicted"/>
<name>A0A916NFK5_9FLAO</name>
<accession>A0A916NFK5</accession>
<evidence type="ECO:0000259" key="2">
    <source>
        <dbReference type="Pfam" id="PF00534"/>
    </source>
</evidence>
<gene>
    <name evidence="4" type="primary">mshA_2</name>
    <name evidence="4" type="ORF">CRYO30217_00567</name>
</gene>
<dbReference type="KEGG" id="ptan:CRYO30217_00567"/>